<dbReference type="EMBL" id="CP012752">
    <property type="protein sequence ID" value="ALG10834.1"/>
    <property type="molecule type" value="Genomic_DNA"/>
</dbReference>
<dbReference type="STRING" id="860235.AOZ06_31640"/>
<dbReference type="InterPro" id="IPR011989">
    <property type="entry name" value="ARM-like"/>
</dbReference>
<dbReference type="InterPro" id="IPR004830">
    <property type="entry name" value="LRR_variant"/>
</dbReference>
<evidence type="ECO:0008006" key="3">
    <source>
        <dbReference type="Google" id="ProtNLM"/>
    </source>
</evidence>
<evidence type="ECO:0000313" key="2">
    <source>
        <dbReference type="Proteomes" id="UP000063699"/>
    </source>
</evidence>
<dbReference type="RefSeq" id="WP_054292736.1">
    <property type="nucleotide sequence ID" value="NZ_CP012752.1"/>
</dbReference>
<dbReference type="KEGG" id="kphy:AOZ06_31640"/>
<proteinExistence type="predicted"/>
<sequence length="292" mass="32041">MPNEDTRHLAHLCGLADNPNLPVHLLDKLVVMTSGELDAGGDLFGFGGPGTQIPEAADIPAMESTGEVMARRTDLPVETYHQMATDRRLWVRLYLARNPALPESLLWTLADDRAVRPELAWNPNVPLSLLAEIAVTVNLPHILLPRVASATPPELRWLATAKDWQVRALAAMHKKLPQDLVDKLINDPETRVIQALVAAKNPNCPPELLHKLAHRSEPTCPHIAQHPNANAETLVACLRVLPARRHAAKHPNLPAETITELLDDPDLLVAEAAAANPALPRKVMERVLMQSC</sequence>
<dbReference type="AlphaFoldDB" id="A0A0N9I5A9"/>
<name>A0A0N9I5A9_9PSEU</name>
<dbReference type="Gene3D" id="1.25.10.10">
    <property type="entry name" value="Leucine-rich Repeat Variant"/>
    <property type="match status" value="1"/>
</dbReference>
<accession>A0A0N9I5A9</accession>
<reference evidence="1 2" key="1">
    <citation type="submission" date="2015-07" db="EMBL/GenBank/DDBJ databases">
        <title>Genome sequencing of Kibdelosporangium phytohabitans.</title>
        <authorList>
            <person name="Qin S."/>
            <person name="Xing K."/>
        </authorList>
    </citation>
    <scope>NUCLEOTIDE SEQUENCE [LARGE SCALE GENOMIC DNA]</scope>
    <source>
        <strain evidence="1 2">KLBMP1111</strain>
    </source>
</reference>
<organism evidence="1 2">
    <name type="scientific">Kibdelosporangium phytohabitans</name>
    <dbReference type="NCBI Taxonomy" id="860235"/>
    <lineage>
        <taxon>Bacteria</taxon>
        <taxon>Bacillati</taxon>
        <taxon>Actinomycetota</taxon>
        <taxon>Actinomycetes</taxon>
        <taxon>Pseudonocardiales</taxon>
        <taxon>Pseudonocardiaceae</taxon>
        <taxon>Kibdelosporangium</taxon>
    </lineage>
</organism>
<evidence type="ECO:0000313" key="1">
    <source>
        <dbReference type="EMBL" id="ALG10834.1"/>
    </source>
</evidence>
<keyword evidence="2" id="KW-1185">Reference proteome</keyword>
<gene>
    <name evidence="1" type="ORF">AOZ06_31640</name>
</gene>
<dbReference type="Pfam" id="PF01816">
    <property type="entry name" value="LRV"/>
    <property type="match status" value="1"/>
</dbReference>
<dbReference type="Proteomes" id="UP000063699">
    <property type="component" value="Chromosome"/>
</dbReference>
<protein>
    <recommendedName>
        <fullName evidence="3">Leucine rich repeat variant</fullName>
    </recommendedName>
</protein>